<feature type="chain" id="PRO_5029019546" description="Sulfur globule protein" evidence="1">
    <location>
        <begin position="24"/>
        <end position="102"/>
    </location>
</feature>
<proteinExistence type="predicted"/>
<dbReference type="EMBL" id="CP050296">
    <property type="protein sequence ID" value="QND61472.1"/>
    <property type="molecule type" value="Genomic_DNA"/>
</dbReference>
<evidence type="ECO:0000256" key="1">
    <source>
        <dbReference type="SAM" id="SignalP"/>
    </source>
</evidence>
<accession>A0A7G6T3Z0</accession>
<reference evidence="3" key="1">
    <citation type="journal article" date="2020" name="Mol. Plant Microbe">
        <title>Rhizobial microsymbionts of the narrowly endemic Oxytropis species growing in Kamchatka are characterized by significant genetic diversity and possess a set of genes that are associated with T3SS and T6SS secretion systems and can affect the development of symbiosis.</title>
        <authorList>
            <person name="Safronova V."/>
            <person name="Guro P."/>
            <person name="Sazanova A."/>
            <person name="Kuznetsova I."/>
            <person name="Belimov A."/>
            <person name="Yakubov V."/>
            <person name="Chirak E."/>
            <person name="Afonin A."/>
            <person name="Gogolev Y."/>
            <person name="Andronov E."/>
            <person name="Tikhonovich I."/>
        </authorList>
    </citation>
    <scope>NUCLEOTIDE SEQUENCE [LARGE SCALE GENOMIC DNA]</scope>
    <source>
        <strain evidence="3">583</strain>
    </source>
</reference>
<evidence type="ECO:0008006" key="4">
    <source>
        <dbReference type="Google" id="ProtNLM"/>
    </source>
</evidence>
<protein>
    <recommendedName>
        <fullName evidence="4">Sulfur globule protein</fullName>
    </recommendedName>
</protein>
<name>A0A7G6T3Z0_9HYPH</name>
<evidence type="ECO:0000313" key="2">
    <source>
        <dbReference type="EMBL" id="QND61472.1"/>
    </source>
</evidence>
<gene>
    <name evidence="2" type="ORF">HB778_31110</name>
</gene>
<feature type="signal peptide" evidence="1">
    <location>
        <begin position="1"/>
        <end position="23"/>
    </location>
</feature>
<keyword evidence="1" id="KW-0732">Signal</keyword>
<organism evidence="2 3">
    <name type="scientific">Mesorhizobium huakuii</name>
    <dbReference type="NCBI Taxonomy" id="28104"/>
    <lineage>
        <taxon>Bacteria</taxon>
        <taxon>Pseudomonadati</taxon>
        <taxon>Pseudomonadota</taxon>
        <taxon>Alphaproteobacteria</taxon>
        <taxon>Hyphomicrobiales</taxon>
        <taxon>Phyllobacteriaceae</taxon>
        <taxon>Mesorhizobium</taxon>
    </lineage>
</organism>
<dbReference type="AlphaFoldDB" id="A0A7G6T3Z0"/>
<dbReference type="Proteomes" id="UP000515465">
    <property type="component" value="Chromosome"/>
</dbReference>
<evidence type="ECO:0000313" key="3">
    <source>
        <dbReference type="Proteomes" id="UP000515465"/>
    </source>
</evidence>
<sequence length="102" mass="12286">MRKLVLSSVIAVTCAATAFPANAGGVIIGFGGGYGDDDYDYYRRDRYPDYYGQGYSQYYDMYDNGYRPRYYHRHHRHHCRVVLIKHWRHHHRVIERVRICRR</sequence>